<reference evidence="4" key="2">
    <citation type="journal article" date="2009" name="Genome Res.">
        <title>Comparative genomic analyses of the human fungal pathogens Coccidioides and their relatives.</title>
        <authorList>
            <person name="Sharpton T.J."/>
            <person name="Stajich J.E."/>
            <person name="Rounsley S.D."/>
            <person name="Gardner M.J."/>
            <person name="Wortman J.R."/>
            <person name="Jordar V.S."/>
            <person name="Maiti R."/>
            <person name="Kodira C.D."/>
            <person name="Neafsey D.E."/>
            <person name="Zeng Q."/>
            <person name="Hung C.-Y."/>
            <person name="McMahan C."/>
            <person name="Muszewska A."/>
            <person name="Grynberg M."/>
            <person name="Mandel M.A."/>
            <person name="Kellner E.M."/>
            <person name="Barker B.M."/>
            <person name="Galgiani J.N."/>
            <person name="Orbach M.J."/>
            <person name="Kirkland T.N."/>
            <person name="Cole G.T."/>
            <person name="Henn M.R."/>
            <person name="Birren B.W."/>
            <person name="Taylor J.W."/>
        </authorList>
    </citation>
    <scope>NUCLEOTIDE SEQUENCE [LARGE SCALE GENOMIC DNA]</scope>
    <source>
        <strain evidence="4">RMSCC 3488</strain>
    </source>
</reference>
<feature type="transmembrane region" description="Helical" evidence="2">
    <location>
        <begin position="338"/>
        <end position="359"/>
    </location>
</feature>
<sequence length="485" mass="54966">MRYGSKAGWISTRAFSSVIPQRENIAFTSPLAHIPLWRLDTRYSLSQNRTMASAKSIQLSVEDSGVFSSNPRADSAKKASQLLQEDMKSHHIFFNDSGFHNHTVHHVLSIFALGASPENIQSAYDRAAEYQRPARPVNEDIVKKLSNRDEFKALAGTREAYPHFLEFFQREIEARGTEAVVNEYIFAGDEFADDMLARTFGGLVHPFIHLGFALEFKQPALVAQALAQTAVHEPNMKGFLMSAEKQAGGVGQTGKKSLIELQAECRADPRVRDSAHWSDTNKFFDGVLKRAPEEMAKIAGEFTVGPDQIEERVAELINAVVYYTGAAQNPPKKIKFDFFYIHCVNSAIFLPVFLAFPWISRHNKQRLLEWKGRMDLLTYVSRGDVEPRINEITDYKPVRSWHEVFTTAFVNKKEDGHAAKLMRTLAYAEKACKRYENKDGFLVKGDMWLKLGNMVADSIQGPERLWVMSTGFPEAWEDIPDRPRL</sequence>
<dbReference type="GO" id="GO:0016491">
    <property type="term" value="F:oxidoreductase activity"/>
    <property type="evidence" value="ECO:0007669"/>
    <property type="project" value="UniProtKB-KW"/>
</dbReference>
<organism evidence="3 4">
    <name type="scientific">Coccidioides posadasii RMSCC 3488</name>
    <dbReference type="NCBI Taxonomy" id="454284"/>
    <lineage>
        <taxon>Eukaryota</taxon>
        <taxon>Fungi</taxon>
        <taxon>Dikarya</taxon>
        <taxon>Ascomycota</taxon>
        <taxon>Pezizomycotina</taxon>
        <taxon>Eurotiomycetes</taxon>
        <taxon>Eurotiomycetidae</taxon>
        <taxon>Onygenales</taxon>
        <taxon>Onygenaceae</taxon>
        <taxon>Coccidioides</taxon>
    </lineage>
</organism>
<proteinExistence type="predicted"/>
<keyword evidence="2" id="KW-0812">Transmembrane</keyword>
<dbReference type="PANTHER" id="PTHR35870:SF1">
    <property type="entry name" value="PROTEIN, PUTATIVE (AFU_ORTHOLOGUE AFUA_5G03330)-RELATED"/>
    <property type="match status" value="1"/>
</dbReference>
<evidence type="ECO:0000256" key="2">
    <source>
        <dbReference type="SAM" id="Phobius"/>
    </source>
</evidence>
<dbReference type="VEuPathDB" id="FungiDB:CPAG_03888"/>
<dbReference type="PANTHER" id="PTHR35870">
    <property type="entry name" value="PROTEIN, PUTATIVE (AFU_ORTHOLOGUE AFUA_5G03330)-RELATED"/>
    <property type="match status" value="1"/>
</dbReference>
<dbReference type="Pfam" id="PF14027">
    <property type="entry name" value="Questin_oxidase"/>
    <property type="match status" value="1"/>
</dbReference>
<reference evidence="4" key="3">
    <citation type="journal article" date="2010" name="Genome Res.">
        <title>Population genomic sequencing of Coccidioides fungi reveals recent hybridization and transposon control.</title>
        <authorList>
            <person name="Neafsey D.E."/>
            <person name="Barker B.M."/>
            <person name="Sharpton T.J."/>
            <person name="Stajich J.E."/>
            <person name="Park D.J."/>
            <person name="Whiston E."/>
            <person name="Hung C.-Y."/>
            <person name="McMahan C."/>
            <person name="White J."/>
            <person name="Sykes S."/>
            <person name="Heiman D."/>
            <person name="Young S."/>
            <person name="Zeng Q."/>
            <person name="Abouelleil A."/>
            <person name="Aftuck L."/>
            <person name="Bessette D."/>
            <person name="Brown A."/>
            <person name="FitzGerald M."/>
            <person name="Lui A."/>
            <person name="Macdonald J.P."/>
            <person name="Priest M."/>
            <person name="Orbach M.J."/>
            <person name="Galgiani J.N."/>
            <person name="Kirkland T.N."/>
            <person name="Cole G.T."/>
            <person name="Birren B.W."/>
            <person name="Henn M.R."/>
            <person name="Taylor J.W."/>
            <person name="Rounsley S.D."/>
        </authorList>
    </citation>
    <scope>NUCLEOTIDE SEQUENCE [LARGE SCALE GENOMIC DNA]</scope>
    <source>
        <strain evidence="4">RMSCC 3488</strain>
    </source>
</reference>
<dbReference type="OrthoDB" id="10004862at2759"/>
<dbReference type="AlphaFoldDB" id="A0A0J6FFA9"/>
<keyword evidence="1" id="KW-0560">Oxidoreductase</keyword>
<evidence type="ECO:0000313" key="3">
    <source>
        <dbReference type="EMBL" id="KMM67554.1"/>
    </source>
</evidence>
<reference evidence="3 4" key="1">
    <citation type="submission" date="2007-06" db="EMBL/GenBank/DDBJ databases">
        <title>The Genome Sequence of Coccidioides posadasii RMSCC_3488.</title>
        <authorList>
            <consortium name="Coccidioides Genome Resources Consortium"/>
            <consortium name="The Broad Institute Genome Sequencing Platform"/>
            <person name="Henn M.R."/>
            <person name="Sykes S."/>
            <person name="Young S."/>
            <person name="Jaffe D."/>
            <person name="Berlin A."/>
            <person name="Alvarez P."/>
            <person name="Butler J."/>
            <person name="Gnerre S."/>
            <person name="Grabherr M."/>
            <person name="Mauceli E."/>
            <person name="Brockman W."/>
            <person name="Kodira C."/>
            <person name="Alvarado L."/>
            <person name="Zeng Q."/>
            <person name="Crawford M."/>
            <person name="Antoine C."/>
            <person name="Devon K."/>
            <person name="Galgiani J."/>
            <person name="Orsborn K."/>
            <person name="Lewis M.L."/>
            <person name="Nusbaum C."/>
            <person name="Galagan J."/>
            <person name="Birren B."/>
        </authorList>
    </citation>
    <scope>NUCLEOTIDE SEQUENCE [LARGE SCALE GENOMIC DNA]</scope>
    <source>
        <strain evidence="3 4">RMSCC 3488</strain>
    </source>
</reference>
<accession>A0A0J6FFA9</accession>
<keyword evidence="2" id="KW-1133">Transmembrane helix</keyword>
<protein>
    <recommendedName>
        <fullName evidence="5">HypA protein</fullName>
    </recommendedName>
</protein>
<dbReference type="Proteomes" id="UP000054567">
    <property type="component" value="Unassembled WGS sequence"/>
</dbReference>
<dbReference type="InterPro" id="IPR025337">
    <property type="entry name" value="Questin_oxidase-like"/>
</dbReference>
<keyword evidence="2" id="KW-0472">Membrane</keyword>
<evidence type="ECO:0000313" key="4">
    <source>
        <dbReference type="Proteomes" id="UP000054567"/>
    </source>
</evidence>
<name>A0A0J6FFA9_COCPO</name>
<evidence type="ECO:0000256" key="1">
    <source>
        <dbReference type="ARBA" id="ARBA00023002"/>
    </source>
</evidence>
<dbReference type="EMBL" id="DS268110">
    <property type="protein sequence ID" value="KMM67554.1"/>
    <property type="molecule type" value="Genomic_DNA"/>
</dbReference>
<evidence type="ECO:0008006" key="5">
    <source>
        <dbReference type="Google" id="ProtNLM"/>
    </source>
</evidence>
<gene>
    <name evidence="3" type="ORF">CPAG_03888</name>
</gene>